<evidence type="ECO:0000256" key="11">
    <source>
        <dbReference type="RuleBase" id="RU362142"/>
    </source>
</evidence>
<evidence type="ECO:0000256" key="5">
    <source>
        <dbReference type="ARBA" id="ARBA00022816"/>
    </source>
</evidence>
<dbReference type="KEGG" id="tpf:TPHA_0A02470"/>
<evidence type="ECO:0000256" key="7">
    <source>
        <dbReference type="ARBA" id="ARBA00022884"/>
    </source>
</evidence>
<keyword evidence="5 11" id="KW-0509">mRNA transport</keyword>
<feature type="region of interest" description="Disordered" evidence="12">
    <location>
        <begin position="430"/>
        <end position="530"/>
    </location>
</feature>
<feature type="compositionally biased region" description="Low complexity" evidence="12">
    <location>
        <begin position="430"/>
        <end position="454"/>
    </location>
</feature>
<keyword evidence="8 11" id="KW-0175">Coiled coil</keyword>
<feature type="compositionally biased region" description="Polar residues" evidence="12">
    <location>
        <begin position="463"/>
        <end position="490"/>
    </location>
</feature>
<dbReference type="OMA" id="HFMANIN"/>
<dbReference type="GO" id="GO:0005789">
    <property type="term" value="C:endoplasmic reticulum membrane"/>
    <property type="evidence" value="ECO:0007669"/>
    <property type="project" value="UniProtKB-SubCell"/>
</dbReference>
<organism evidence="13 14">
    <name type="scientific">Tetrapisispora phaffii (strain ATCC 24235 / CBS 4417 / NBRC 1672 / NRRL Y-8282 / UCD 70-5)</name>
    <name type="common">Yeast</name>
    <name type="synonym">Fabospora phaffii</name>
    <dbReference type="NCBI Taxonomy" id="1071381"/>
    <lineage>
        <taxon>Eukaryota</taxon>
        <taxon>Fungi</taxon>
        <taxon>Dikarya</taxon>
        <taxon>Ascomycota</taxon>
        <taxon>Saccharomycotina</taxon>
        <taxon>Saccharomycetes</taxon>
        <taxon>Saccharomycetales</taxon>
        <taxon>Saccharomycetaceae</taxon>
        <taxon>Tetrapisispora</taxon>
    </lineage>
</organism>
<protein>
    <recommendedName>
        <fullName evidence="3 11">SWI5-dependent HO expression protein 3</fullName>
    </recommendedName>
</protein>
<evidence type="ECO:0000256" key="4">
    <source>
        <dbReference type="ARBA" id="ARBA00022448"/>
    </source>
</evidence>
<dbReference type="Proteomes" id="UP000005666">
    <property type="component" value="Chromosome 1"/>
</dbReference>
<reference evidence="13 14" key="1">
    <citation type="journal article" date="2011" name="Proc. Natl. Acad. Sci. U.S.A.">
        <title>Evolutionary erosion of yeast sex chromosomes by mating-type switching accidents.</title>
        <authorList>
            <person name="Gordon J.L."/>
            <person name="Armisen D."/>
            <person name="Proux-Wera E."/>
            <person name="Oheigeartaigh S.S."/>
            <person name="Byrne K.P."/>
            <person name="Wolfe K.H."/>
        </authorList>
    </citation>
    <scope>NUCLEOTIDE SEQUENCE [LARGE SCALE GENOMIC DNA]</scope>
    <source>
        <strain evidence="14">ATCC 24235 / CBS 4417 / NBRC 1672 / NRRL Y-8282 / UCD 70-5</strain>
    </source>
</reference>
<feature type="compositionally biased region" description="Basic residues" evidence="12">
    <location>
        <begin position="520"/>
        <end position="530"/>
    </location>
</feature>
<keyword evidence="4 11" id="KW-0813">Transport</keyword>
<feature type="compositionally biased region" description="Low complexity" evidence="12">
    <location>
        <begin position="491"/>
        <end position="511"/>
    </location>
</feature>
<keyword evidence="14" id="KW-1185">Reference proteome</keyword>
<evidence type="ECO:0000256" key="6">
    <source>
        <dbReference type="ARBA" id="ARBA00022824"/>
    </source>
</evidence>
<dbReference type="GO" id="GO:0051028">
    <property type="term" value="P:mRNA transport"/>
    <property type="evidence" value="ECO:0007669"/>
    <property type="project" value="UniProtKB-UniRule"/>
</dbReference>
<dbReference type="AlphaFoldDB" id="G8BN52"/>
<keyword evidence="6 11" id="KW-0256">Endoplasmic reticulum</keyword>
<keyword evidence="9 11" id="KW-0472">Membrane</keyword>
<feature type="region of interest" description="Disordered" evidence="12">
    <location>
        <begin position="1"/>
        <end position="34"/>
    </location>
</feature>
<comment type="function">
    <text evidence="10">RNA-binding protein that binds specific mRNAs including the ASH1 mRNA, coding for a repressor of the HO endonuclease. Part of the mRNA localization machinery that restricts accumulation of certain proteins to the bud and in the daughter cell. Required for the delivery of cortical endoplasmic reticulum into the emerging bud.</text>
</comment>
<comment type="similarity">
    <text evidence="2 11">Belongs to the SHE3 family.</text>
</comment>
<evidence type="ECO:0000256" key="12">
    <source>
        <dbReference type="SAM" id="MobiDB-lite"/>
    </source>
</evidence>
<evidence type="ECO:0000256" key="8">
    <source>
        <dbReference type="ARBA" id="ARBA00023054"/>
    </source>
</evidence>
<evidence type="ECO:0000256" key="2">
    <source>
        <dbReference type="ARBA" id="ARBA00008123"/>
    </source>
</evidence>
<dbReference type="EMBL" id="HE612856">
    <property type="protein sequence ID" value="CCE61330.1"/>
    <property type="molecule type" value="Genomic_DNA"/>
</dbReference>
<evidence type="ECO:0000313" key="13">
    <source>
        <dbReference type="EMBL" id="CCE61330.1"/>
    </source>
</evidence>
<keyword evidence="7 11" id="KW-0694">RNA-binding</keyword>
<feature type="compositionally biased region" description="Polar residues" evidence="12">
    <location>
        <begin position="7"/>
        <end position="24"/>
    </location>
</feature>
<dbReference type="Pfam" id="PF17078">
    <property type="entry name" value="SHE3"/>
    <property type="match status" value="1"/>
</dbReference>
<dbReference type="GeneID" id="11532387"/>
<evidence type="ECO:0000256" key="9">
    <source>
        <dbReference type="ARBA" id="ARBA00023136"/>
    </source>
</evidence>
<dbReference type="STRING" id="1071381.G8BN52"/>
<feature type="region of interest" description="Disordered" evidence="12">
    <location>
        <begin position="324"/>
        <end position="358"/>
    </location>
</feature>
<evidence type="ECO:0000256" key="3">
    <source>
        <dbReference type="ARBA" id="ARBA00019884"/>
    </source>
</evidence>
<accession>G8BN52</accession>
<dbReference type="OrthoDB" id="6088208at2759"/>
<dbReference type="RefSeq" id="XP_003683764.1">
    <property type="nucleotide sequence ID" value="XM_003683716.1"/>
</dbReference>
<evidence type="ECO:0000313" key="14">
    <source>
        <dbReference type="Proteomes" id="UP000005666"/>
    </source>
</evidence>
<gene>
    <name evidence="13" type="primary">TPHA0A02470</name>
    <name evidence="11" type="synonym">SHE3</name>
    <name evidence="13" type="ordered locus">TPHA_0A02470</name>
</gene>
<dbReference type="InterPro" id="IPR031398">
    <property type="entry name" value="She3"/>
</dbReference>
<dbReference type="GO" id="GO:0048309">
    <property type="term" value="P:endoplasmic reticulum inheritance"/>
    <property type="evidence" value="ECO:0007669"/>
    <property type="project" value="InterPro"/>
</dbReference>
<feature type="compositionally biased region" description="Polar residues" evidence="12">
    <location>
        <begin position="333"/>
        <end position="344"/>
    </location>
</feature>
<feature type="coiled-coil region" evidence="11">
    <location>
        <begin position="111"/>
        <end position="166"/>
    </location>
</feature>
<sequence length="530" mass="59715">MDEKKQMSNNILNDHQNASASQLLPPNKLNEGHNVFMTNMNSKSIAGSPKRQSSNNNVVGISNVEVLNLNNGVGGVSNSTKVIESLHEQIDAMTSANVQLTLQSQSLLSKLEASQLKEIKLQEQITSLKNENENINQILNRKTRKLKDLETEFNSLFEAHKTLKSENTELNNNFGSISKNESILKQKFEMVENQYKTVCDSHEYYKEKYALEIKTLTTELEEAKKNQIEFYENYQYEHKNLLDSIFKFNNMIKNLNDSNNEFNNSLNERCNDAIEKLDLPNWVTLYTESKALVQTYAQEMNLNIPEKFTSLVRDETLLALESATDKNTHHHSSSINNTIASFNKSHGPLHNNEHGKNSNNQNQIQVIKLRNTSAGSNGANSPTLNNKRSSFYGGTKAIFSPTNSSMPGTLPGVKRSSSIRKLSSRLSSMKIDNTSINTNNNNYNSNSNYNNNHSNHSHKRGGSVSSFNNNNTPNYLHNASPRLSQSHTFSNDGNFKDNSNLNNNNNKNNNSRAPSTGSNYRKKRNSVMFS</sequence>
<dbReference type="HOGENOM" id="CLU_038734_0_0_1"/>
<dbReference type="GO" id="GO:0003723">
    <property type="term" value="F:RNA binding"/>
    <property type="evidence" value="ECO:0007669"/>
    <property type="project" value="UniProtKB-KW"/>
</dbReference>
<evidence type="ECO:0000256" key="10">
    <source>
        <dbReference type="ARBA" id="ARBA00024975"/>
    </source>
</evidence>
<comment type="subcellular location">
    <subcellularLocation>
        <location evidence="1 11">Endoplasmic reticulum membrane</location>
        <topology evidence="1 11">Peripheral membrane protein</topology>
    </subcellularLocation>
</comment>
<name>G8BN52_TETPH</name>
<evidence type="ECO:0000256" key="1">
    <source>
        <dbReference type="ARBA" id="ARBA00004406"/>
    </source>
</evidence>
<proteinExistence type="inferred from homology"/>
<dbReference type="eggNOG" id="ENOG502QSQX">
    <property type="taxonomic scope" value="Eukaryota"/>
</dbReference>